<organism evidence="2 3">
    <name type="scientific">Orchesella dallaii</name>
    <dbReference type="NCBI Taxonomy" id="48710"/>
    <lineage>
        <taxon>Eukaryota</taxon>
        <taxon>Metazoa</taxon>
        <taxon>Ecdysozoa</taxon>
        <taxon>Arthropoda</taxon>
        <taxon>Hexapoda</taxon>
        <taxon>Collembola</taxon>
        <taxon>Entomobryomorpha</taxon>
        <taxon>Entomobryoidea</taxon>
        <taxon>Orchesellidae</taxon>
        <taxon>Orchesellinae</taxon>
        <taxon>Orchesella</taxon>
    </lineage>
</organism>
<name>A0ABP1PTM4_9HEXA</name>
<keyword evidence="1" id="KW-1133">Transmembrane helix</keyword>
<reference evidence="2 3" key="1">
    <citation type="submission" date="2024-08" db="EMBL/GenBank/DDBJ databases">
        <authorList>
            <person name="Cucini C."/>
            <person name="Frati F."/>
        </authorList>
    </citation>
    <scope>NUCLEOTIDE SEQUENCE [LARGE SCALE GENOMIC DNA]</scope>
</reference>
<evidence type="ECO:0000256" key="1">
    <source>
        <dbReference type="SAM" id="Phobius"/>
    </source>
</evidence>
<gene>
    <name evidence="2" type="ORF">ODALV1_LOCUS3626</name>
</gene>
<keyword evidence="1" id="KW-0472">Membrane</keyword>
<accession>A0ABP1PTM4</accession>
<keyword evidence="1" id="KW-0812">Transmembrane</keyword>
<proteinExistence type="predicted"/>
<evidence type="ECO:0000313" key="2">
    <source>
        <dbReference type="EMBL" id="CAL8076891.1"/>
    </source>
</evidence>
<keyword evidence="3" id="KW-1185">Reference proteome</keyword>
<evidence type="ECO:0000313" key="3">
    <source>
        <dbReference type="Proteomes" id="UP001642540"/>
    </source>
</evidence>
<comment type="caution">
    <text evidence="2">The sequence shown here is derived from an EMBL/GenBank/DDBJ whole genome shotgun (WGS) entry which is preliminary data.</text>
</comment>
<dbReference type="Proteomes" id="UP001642540">
    <property type="component" value="Unassembled WGS sequence"/>
</dbReference>
<dbReference type="EMBL" id="CAXLJM020000012">
    <property type="protein sequence ID" value="CAL8076891.1"/>
    <property type="molecule type" value="Genomic_DNA"/>
</dbReference>
<protein>
    <submittedName>
        <fullName evidence="2">Uncharacterized protein</fullName>
    </submittedName>
</protein>
<feature type="transmembrane region" description="Helical" evidence="1">
    <location>
        <begin position="6"/>
        <end position="26"/>
    </location>
</feature>
<sequence length="110" mass="12609">MEVPFNFPVNFIAIILNTVLFTHIKFEVRDLRGSKSNYDGPAMTLEEPLVPKRRDSDPIANYVDYNSPITTEGYVESSPKNPVSKQNCPDLYDSEYPIYVDRYGRKETAV</sequence>